<dbReference type="Pfam" id="PF13561">
    <property type="entry name" value="adh_short_C2"/>
    <property type="match status" value="1"/>
</dbReference>
<keyword evidence="3" id="KW-0521">NADP</keyword>
<comment type="caution">
    <text evidence="5">The sequence shown here is derived from an EMBL/GenBank/DDBJ whole genome shotgun (WGS) entry which is preliminary data.</text>
</comment>
<evidence type="ECO:0000256" key="3">
    <source>
        <dbReference type="ARBA" id="ARBA00022857"/>
    </source>
</evidence>
<feature type="domain" description="Ketoreductase" evidence="4">
    <location>
        <begin position="10"/>
        <end position="181"/>
    </location>
</feature>
<protein>
    <submittedName>
        <fullName evidence="5">NAD(P)-dependent dehydrogenase (Short-subunit alcohol dehydrogenase family)</fullName>
    </submittedName>
</protein>
<dbReference type="PROSITE" id="PS00061">
    <property type="entry name" value="ADH_SHORT"/>
    <property type="match status" value="1"/>
</dbReference>
<evidence type="ECO:0000313" key="6">
    <source>
        <dbReference type="Proteomes" id="UP001237448"/>
    </source>
</evidence>
<keyword evidence="6" id="KW-1185">Reference proteome</keyword>
<reference evidence="5 6" key="1">
    <citation type="submission" date="2023-07" db="EMBL/GenBank/DDBJ databases">
        <title>Genomic Encyclopedia of Type Strains, Phase IV (KMG-IV): sequencing the most valuable type-strain genomes for metagenomic binning, comparative biology and taxonomic classification.</title>
        <authorList>
            <person name="Goeker M."/>
        </authorList>
    </citation>
    <scope>NUCLEOTIDE SEQUENCE [LARGE SCALE GENOMIC DNA]</scope>
    <source>
        <strain evidence="5 6">DSM 5896</strain>
    </source>
</reference>
<dbReference type="Gene3D" id="3.40.50.720">
    <property type="entry name" value="NAD(P)-binding Rossmann-like Domain"/>
    <property type="match status" value="1"/>
</dbReference>
<gene>
    <name evidence="5" type="ORF">J3R73_005071</name>
</gene>
<dbReference type="InterPro" id="IPR002347">
    <property type="entry name" value="SDR_fam"/>
</dbReference>
<dbReference type="InterPro" id="IPR020904">
    <property type="entry name" value="Sc_DH/Rdtase_CS"/>
</dbReference>
<comment type="subunit">
    <text evidence="2">Homotetramer.</text>
</comment>
<dbReference type="PANTHER" id="PTHR44252:SF3">
    <property type="entry name" value="D-ERYTHRULOSE REDUCTASE-RELATED"/>
    <property type="match status" value="1"/>
</dbReference>
<sequence>MEEAMEFAGERIVVTGATKGIGRATALLLAKRGANVVAVGRDRNDLESLAEEIGAETHAVDFTDPAAVRIVAQAIQPIDRLVNNAGTTTLQSFVETTVEAFQDLMAVNVIAAMIFGQETAKSLIARGRKGAIVNVSSISSSLGFADHASYCASKGALDSLTTVMANELGRQGIRVNAVNPTVVLTPMALKAWSDPAKAGPMLQRIPLGRFVQPEEVAEAIAYLLGDGAAMVNGATLPVDGGFLIN</sequence>
<evidence type="ECO:0000256" key="2">
    <source>
        <dbReference type="ARBA" id="ARBA00011881"/>
    </source>
</evidence>
<dbReference type="InterPro" id="IPR057326">
    <property type="entry name" value="KR_dom"/>
</dbReference>
<dbReference type="PRINTS" id="PR00081">
    <property type="entry name" value="GDHRDH"/>
</dbReference>
<dbReference type="InterPro" id="IPR051737">
    <property type="entry name" value="L-xylulose/Carbonyl_redctase"/>
</dbReference>
<dbReference type="EMBL" id="JAUSVK010000001">
    <property type="protein sequence ID" value="MDQ0395279.1"/>
    <property type="molecule type" value="Genomic_DNA"/>
</dbReference>
<proteinExistence type="inferred from homology"/>
<dbReference type="Proteomes" id="UP001237448">
    <property type="component" value="Unassembled WGS sequence"/>
</dbReference>
<evidence type="ECO:0000256" key="1">
    <source>
        <dbReference type="ARBA" id="ARBA00006484"/>
    </source>
</evidence>
<accession>A0ABU0FMB4</accession>
<name>A0ABU0FMB4_9HYPH</name>
<dbReference type="PANTHER" id="PTHR44252">
    <property type="entry name" value="D-ERYTHRULOSE REDUCTASE"/>
    <property type="match status" value="1"/>
</dbReference>
<dbReference type="SMART" id="SM00822">
    <property type="entry name" value="PKS_KR"/>
    <property type="match status" value="1"/>
</dbReference>
<dbReference type="PRINTS" id="PR00080">
    <property type="entry name" value="SDRFAMILY"/>
</dbReference>
<evidence type="ECO:0000313" key="5">
    <source>
        <dbReference type="EMBL" id="MDQ0395279.1"/>
    </source>
</evidence>
<dbReference type="InterPro" id="IPR036291">
    <property type="entry name" value="NAD(P)-bd_dom_sf"/>
</dbReference>
<dbReference type="SUPFAM" id="SSF51735">
    <property type="entry name" value="NAD(P)-binding Rossmann-fold domains"/>
    <property type="match status" value="1"/>
</dbReference>
<organism evidence="5 6">
    <name type="scientific">Labrys monachus</name>
    <dbReference type="NCBI Taxonomy" id="217067"/>
    <lineage>
        <taxon>Bacteria</taxon>
        <taxon>Pseudomonadati</taxon>
        <taxon>Pseudomonadota</taxon>
        <taxon>Alphaproteobacteria</taxon>
        <taxon>Hyphomicrobiales</taxon>
        <taxon>Xanthobacteraceae</taxon>
        <taxon>Labrys</taxon>
    </lineage>
</organism>
<evidence type="ECO:0000259" key="4">
    <source>
        <dbReference type="SMART" id="SM00822"/>
    </source>
</evidence>
<comment type="similarity">
    <text evidence="1">Belongs to the short-chain dehydrogenases/reductases (SDR) family.</text>
</comment>